<dbReference type="Proteomes" id="UP001163603">
    <property type="component" value="Chromosome 12"/>
</dbReference>
<sequence length="70" mass="7777">MSNHQASINIIQENPLLQENGIEPVTSPQEHSLIPITTSKHQSSDQEKLQNMASPSHVKVGKIGWYLVNC</sequence>
<proteinExistence type="predicted"/>
<gene>
    <name evidence="1" type="ORF">Pint_12296</name>
</gene>
<dbReference type="EMBL" id="CM047747">
    <property type="protein sequence ID" value="KAJ0018601.1"/>
    <property type="molecule type" value="Genomic_DNA"/>
</dbReference>
<keyword evidence="2" id="KW-1185">Reference proteome</keyword>
<reference evidence="2" key="1">
    <citation type="journal article" date="2023" name="G3 (Bethesda)">
        <title>Genome assembly and association tests identify interacting loci associated with vigor, precocity, and sex in interspecific pistachio rootstocks.</title>
        <authorList>
            <person name="Palmer W."/>
            <person name="Jacygrad E."/>
            <person name="Sagayaradj S."/>
            <person name="Cavanaugh K."/>
            <person name="Han R."/>
            <person name="Bertier L."/>
            <person name="Beede B."/>
            <person name="Kafkas S."/>
            <person name="Golino D."/>
            <person name="Preece J."/>
            <person name="Michelmore R."/>
        </authorList>
    </citation>
    <scope>NUCLEOTIDE SEQUENCE [LARGE SCALE GENOMIC DNA]</scope>
</reference>
<protein>
    <submittedName>
        <fullName evidence="1">Uncharacterized protein</fullName>
    </submittedName>
</protein>
<evidence type="ECO:0000313" key="1">
    <source>
        <dbReference type="EMBL" id="KAJ0018601.1"/>
    </source>
</evidence>
<comment type="caution">
    <text evidence="1">The sequence shown here is derived from an EMBL/GenBank/DDBJ whole genome shotgun (WGS) entry which is preliminary data.</text>
</comment>
<organism evidence="1 2">
    <name type="scientific">Pistacia integerrima</name>
    <dbReference type="NCBI Taxonomy" id="434235"/>
    <lineage>
        <taxon>Eukaryota</taxon>
        <taxon>Viridiplantae</taxon>
        <taxon>Streptophyta</taxon>
        <taxon>Embryophyta</taxon>
        <taxon>Tracheophyta</taxon>
        <taxon>Spermatophyta</taxon>
        <taxon>Magnoliopsida</taxon>
        <taxon>eudicotyledons</taxon>
        <taxon>Gunneridae</taxon>
        <taxon>Pentapetalae</taxon>
        <taxon>rosids</taxon>
        <taxon>malvids</taxon>
        <taxon>Sapindales</taxon>
        <taxon>Anacardiaceae</taxon>
        <taxon>Pistacia</taxon>
    </lineage>
</organism>
<accession>A0ACC0XN63</accession>
<name>A0ACC0XN63_9ROSI</name>
<evidence type="ECO:0000313" key="2">
    <source>
        <dbReference type="Proteomes" id="UP001163603"/>
    </source>
</evidence>